<dbReference type="GO" id="GO:0016787">
    <property type="term" value="F:hydrolase activity"/>
    <property type="evidence" value="ECO:0007669"/>
    <property type="project" value="UniProtKB-KW"/>
</dbReference>
<accession>A0AAJ6BN33</accession>
<dbReference type="InterPro" id="IPR029058">
    <property type="entry name" value="AB_hydrolase_fold"/>
</dbReference>
<dbReference type="EMBL" id="CP119316">
    <property type="protein sequence ID" value="WEK45233.1"/>
    <property type="molecule type" value="Genomic_DNA"/>
</dbReference>
<dbReference type="Pfam" id="PF00756">
    <property type="entry name" value="Esterase"/>
    <property type="match status" value="1"/>
</dbReference>
<feature type="signal peptide" evidence="1">
    <location>
        <begin position="1"/>
        <end position="22"/>
    </location>
</feature>
<organism evidence="2 3">
    <name type="scientific">Candidatus Andeanibacterium colombiense</name>
    <dbReference type="NCBI Taxonomy" id="3121345"/>
    <lineage>
        <taxon>Bacteria</taxon>
        <taxon>Pseudomonadati</taxon>
        <taxon>Pseudomonadota</taxon>
        <taxon>Alphaproteobacteria</taxon>
        <taxon>Sphingomonadales</taxon>
        <taxon>Sphingomonadaceae</taxon>
        <taxon>Candidatus Andeanibacterium</taxon>
    </lineage>
</organism>
<dbReference type="Proteomes" id="UP001218362">
    <property type="component" value="Chromosome"/>
</dbReference>
<dbReference type="GO" id="GO:0016747">
    <property type="term" value="F:acyltransferase activity, transferring groups other than amino-acyl groups"/>
    <property type="evidence" value="ECO:0007669"/>
    <property type="project" value="TreeGrafter"/>
</dbReference>
<dbReference type="KEGG" id="acob:P0Y56_09305"/>
<evidence type="ECO:0000313" key="2">
    <source>
        <dbReference type="EMBL" id="WEK45233.1"/>
    </source>
</evidence>
<proteinExistence type="predicted"/>
<dbReference type="SUPFAM" id="SSF53474">
    <property type="entry name" value="alpha/beta-Hydrolases"/>
    <property type="match status" value="1"/>
</dbReference>
<dbReference type="Gene3D" id="3.40.50.1820">
    <property type="entry name" value="alpha/beta hydrolase"/>
    <property type="match status" value="1"/>
</dbReference>
<name>A0AAJ6BN33_9SPHN</name>
<keyword evidence="2" id="KW-0378">Hydrolase</keyword>
<keyword evidence="1" id="KW-0732">Signal</keyword>
<protein>
    <submittedName>
        <fullName evidence="2">Alpha/beta hydrolase-fold protein</fullName>
    </submittedName>
</protein>
<dbReference type="AlphaFoldDB" id="A0AAJ6BN33"/>
<evidence type="ECO:0000256" key="1">
    <source>
        <dbReference type="SAM" id="SignalP"/>
    </source>
</evidence>
<evidence type="ECO:0000313" key="3">
    <source>
        <dbReference type="Proteomes" id="UP001218362"/>
    </source>
</evidence>
<dbReference type="PANTHER" id="PTHR48098:SF1">
    <property type="entry name" value="DIACYLGLYCEROL ACYLTRANSFERASE_MYCOLYLTRANSFERASE AG85A"/>
    <property type="match status" value="1"/>
</dbReference>
<reference evidence="2" key="1">
    <citation type="submission" date="2023-03" db="EMBL/GenBank/DDBJ databases">
        <title>Andean soil-derived lignocellulolytic bacterial consortium as a source of novel taxa and putative plastic-active enzymes.</title>
        <authorList>
            <person name="Diaz-Garcia L."/>
            <person name="Chuvochina M."/>
            <person name="Feuerriegel G."/>
            <person name="Bunk B."/>
            <person name="Sproer C."/>
            <person name="Streit W.R."/>
            <person name="Rodriguez L.M."/>
            <person name="Overmann J."/>
            <person name="Jimenez D.J."/>
        </authorList>
    </citation>
    <scope>NUCLEOTIDE SEQUENCE</scope>
    <source>
        <strain evidence="2">MAG 26</strain>
    </source>
</reference>
<dbReference type="PANTHER" id="PTHR48098">
    <property type="entry name" value="ENTEROCHELIN ESTERASE-RELATED"/>
    <property type="match status" value="1"/>
</dbReference>
<gene>
    <name evidence="2" type="ORF">P0Y56_09305</name>
</gene>
<feature type="chain" id="PRO_5042599296" evidence="1">
    <location>
        <begin position="23"/>
        <end position="351"/>
    </location>
</feature>
<sequence>MLKKLAVLTAAAFAVIAAPALSQGFPSGNITAPPPPVPAGIKVDKIMVHSKAIEGNLEGDSADRTAMVVLPPSYAKNPKKRYPVVYYLHGFAIDGENFYNFMHVPEAVAHNAAAGREFIVVVPDTLTKLGGSMYGSSVTTGDFRGFVADDLVKYIDGHYRTIATRAGRGLAGHSMGGYGTWTIGMTHPESFNAIYAQSACCVSPRRETVESAAKLAAIPIEAGVKADFGTRATLSSMVAWSPNPQNPPYFADFPIKDGKLDETVLAKWANNSPLAMVASHVPALRSFAAIGADVGTKDGLIADDTAIHEELARFGITHDWATYEGTHTDHIGQRFDEVVLPFMAKHLTKAK</sequence>
<dbReference type="InterPro" id="IPR050583">
    <property type="entry name" value="Mycobacterial_A85_antigen"/>
</dbReference>
<dbReference type="InterPro" id="IPR000801">
    <property type="entry name" value="Esterase-like"/>
</dbReference>